<evidence type="ECO:0000256" key="3">
    <source>
        <dbReference type="ARBA" id="ARBA00022577"/>
    </source>
</evidence>
<feature type="signal peptide" evidence="6">
    <location>
        <begin position="1"/>
        <end position="29"/>
    </location>
</feature>
<name>W9RMJ1_9ROSA</name>
<dbReference type="GO" id="GO:0031640">
    <property type="term" value="P:killing of cells of another organism"/>
    <property type="evidence" value="ECO:0007669"/>
    <property type="project" value="UniProtKB-KW"/>
</dbReference>
<protein>
    <recommendedName>
        <fullName evidence="9">Knottin scorpion toxin-like domain-containing protein</fullName>
    </recommendedName>
</protein>
<keyword evidence="8" id="KW-1185">Reference proteome</keyword>
<keyword evidence="3" id="KW-0295">Fungicide</keyword>
<feature type="chain" id="PRO_5004932670" description="Knottin scorpion toxin-like domain-containing protein" evidence="6">
    <location>
        <begin position="30"/>
        <end position="88"/>
    </location>
</feature>
<dbReference type="GO" id="GO:0050832">
    <property type="term" value="P:defense response to fungus"/>
    <property type="evidence" value="ECO:0007669"/>
    <property type="project" value="UniProtKB-KW"/>
</dbReference>
<dbReference type="PANTHER" id="PTHR33830:SF34">
    <property type="entry name" value="KNOTTIN SCORPION TOXIN-LIKE DOMAIN-CONTAINING PROTEIN"/>
    <property type="match status" value="1"/>
</dbReference>
<evidence type="ECO:0000256" key="5">
    <source>
        <dbReference type="ARBA" id="ARBA00023157"/>
    </source>
</evidence>
<evidence type="ECO:0000313" key="8">
    <source>
        <dbReference type="Proteomes" id="UP000030645"/>
    </source>
</evidence>
<sequence length="88" mass="9797">MKKKVSFTLSPLLLLLFLLFSVEFTLTSAVVSGTRAVRIPEHTCHKQIVLTGCNQQNCTRECSKEPYGFGACKDGVCFCTFYCKDPPV</sequence>
<gene>
    <name evidence="7" type="ORF">L484_007316</name>
</gene>
<keyword evidence="6" id="KW-0732">Signal</keyword>
<proteinExistence type="inferred from homology"/>
<keyword evidence="2" id="KW-0929">Antimicrobial</keyword>
<evidence type="ECO:0000256" key="4">
    <source>
        <dbReference type="ARBA" id="ARBA00022821"/>
    </source>
</evidence>
<accession>W9RMJ1</accession>
<reference evidence="8" key="1">
    <citation type="submission" date="2013-01" db="EMBL/GenBank/DDBJ databases">
        <title>Draft Genome Sequence of a Mulberry Tree, Morus notabilis C.K. Schneid.</title>
        <authorList>
            <person name="He N."/>
            <person name="Zhao S."/>
        </authorList>
    </citation>
    <scope>NUCLEOTIDE SEQUENCE</scope>
</reference>
<dbReference type="AlphaFoldDB" id="W9RMJ1"/>
<evidence type="ECO:0000256" key="1">
    <source>
        <dbReference type="ARBA" id="ARBA00006722"/>
    </source>
</evidence>
<keyword evidence="4" id="KW-0611">Plant defense</keyword>
<evidence type="ECO:0000313" key="7">
    <source>
        <dbReference type="EMBL" id="EXB86893.1"/>
    </source>
</evidence>
<organism evidence="7 8">
    <name type="scientific">Morus notabilis</name>
    <dbReference type="NCBI Taxonomy" id="981085"/>
    <lineage>
        <taxon>Eukaryota</taxon>
        <taxon>Viridiplantae</taxon>
        <taxon>Streptophyta</taxon>
        <taxon>Embryophyta</taxon>
        <taxon>Tracheophyta</taxon>
        <taxon>Spermatophyta</taxon>
        <taxon>Magnoliopsida</taxon>
        <taxon>eudicotyledons</taxon>
        <taxon>Gunneridae</taxon>
        <taxon>Pentapetalae</taxon>
        <taxon>rosids</taxon>
        <taxon>fabids</taxon>
        <taxon>Rosales</taxon>
        <taxon>Moraceae</taxon>
        <taxon>Moreae</taxon>
        <taxon>Morus</taxon>
    </lineage>
</organism>
<evidence type="ECO:0000256" key="6">
    <source>
        <dbReference type="SAM" id="SignalP"/>
    </source>
</evidence>
<dbReference type="EMBL" id="KE344921">
    <property type="protein sequence ID" value="EXB86893.1"/>
    <property type="molecule type" value="Genomic_DNA"/>
</dbReference>
<comment type="similarity">
    <text evidence="1">Belongs to the DEFL family.</text>
</comment>
<dbReference type="InterPro" id="IPR010851">
    <property type="entry name" value="DEFL"/>
</dbReference>
<dbReference type="eggNOG" id="ENOG502S7KD">
    <property type="taxonomic scope" value="Eukaryota"/>
</dbReference>
<evidence type="ECO:0000256" key="2">
    <source>
        <dbReference type="ARBA" id="ARBA00022529"/>
    </source>
</evidence>
<evidence type="ECO:0008006" key="9">
    <source>
        <dbReference type="Google" id="ProtNLM"/>
    </source>
</evidence>
<dbReference type="Proteomes" id="UP000030645">
    <property type="component" value="Unassembled WGS sequence"/>
</dbReference>
<dbReference type="PANTHER" id="PTHR33830">
    <property type="entry name" value="DEFENSIN-LIKE PROTEIN 184-RELATED"/>
    <property type="match status" value="1"/>
</dbReference>
<keyword evidence="5" id="KW-1015">Disulfide bond</keyword>